<organism evidence="2">
    <name type="scientific">Arundo donax</name>
    <name type="common">Giant reed</name>
    <name type="synonym">Donax arundinaceus</name>
    <dbReference type="NCBI Taxonomy" id="35708"/>
    <lineage>
        <taxon>Eukaryota</taxon>
        <taxon>Viridiplantae</taxon>
        <taxon>Streptophyta</taxon>
        <taxon>Embryophyta</taxon>
        <taxon>Tracheophyta</taxon>
        <taxon>Spermatophyta</taxon>
        <taxon>Magnoliopsida</taxon>
        <taxon>Liliopsida</taxon>
        <taxon>Poales</taxon>
        <taxon>Poaceae</taxon>
        <taxon>PACMAD clade</taxon>
        <taxon>Arundinoideae</taxon>
        <taxon>Arundineae</taxon>
        <taxon>Arundo</taxon>
    </lineage>
</organism>
<reference evidence="2" key="1">
    <citation type="submission" date="2014-09" db="EMBL/GenBank/DDBJ databases">
        <authorList>
            <person name="Magalhaes I.L.F."/>
            <person name="Oliveira U."/>
            <person name="Santos F.R."/>
            <person name="Vidigal T.H.D.A."/>
            <person name="Brescovit A.D."/>
            <person name="Santos A.J."/>
        </authorList>
    </citation>
    <scope>NUCLEOTIDE SEQUENCE</scope>
    <source>
        <tissue evidence="2">Shoot tissue taken approximately 20 cm above the soil surface</tissue>
    </source>
</reference>
<sequence length="32" mass="3675">MENSSVLKQKNPIVPREKSIVEVKKKDAGEHR</sequence>
<feature type="compositionally biased region" description="Basic and acidic residues" evidence="1">
    <location>
        <begin position="15"/>
        <end position="32"/>
    </location>
</feature>
<feature type="region of interest" description="Disordered" evidence="1">
    <location>
        <begin position="1"/>
        <end position="32"/>
    </location>
</feature>
<protein>
    <submittedName>
        <fullName evidence="2">Uncharacterized protein</fullName>
    </submittedName>
</protein>
<dbReference type="AlphaFoldDB" id="A0A0A9C232"/>
<accession>A0A0A9C232</accession>
<reference evidence="2" key="2">
    <citation type="journal article" date="2015" name="Data Brief">
        <title>Shoot transcriptome of the giant reed, Arundo donax.</title>
        <authorList>
            <person name="Barrero R.A."/>
            <person name="Guerrero F.D."/>
            <person name="Moolhuijzen P."/>
            <person name="Goolsby J.A."/>
            <person name="Tidwell J."/>
            <person name="Bellgard S.E."/>
            <person name="Bellgard M.I."/>
        </authorList>
    </citation>
    <scope>NUCLEOTIDE SEQUENCE</scope>
    <source>
        <tissue evidence="2">Shoot tissue taken approximately 20 cm above the soil surface</tissue>
    </source>
</reference>
<evidence type="ECO:0000313" key="2">
    <source>
        <dbReference type="EMBL" id="JAD65577.1"/>
    </source>
</evidence>
<proteinExistence type="predicted"/>
<dbReference type="EMBL" id="GBRH01232318">
    <property type="protein sequence ID" value="JAD65577.1"/>
    <property type="molecule type" value="Transcribed_RNA"/>
</dbReference>
<name>A0A0A9C232_ARUDO</name>
<evidence type="ECO:0000256" key="1">
    <source>
        <dbReference type="SAM" id="MobiDB-lite"/>
    </source>
</evidence>